<reference evidence="3 4" key="1">
    <citation type="journal article" date="2018" name="Genome Biol. Evol.">
        <title>Multiple Roots of Fruiting Body Formation in Amoebozoa.</title>
        <authorList>
            <person name="Hillmann F."/>
            <person name="Forbes G."/>
            <person name="Novohradska S."/>
            <person name="Ferling I."/>
            <person name="Riege K."/>
            <person name="Groth M."/>
            <person name="Westermann M."/>
            <person name="Marz M."/>
            <person name="Spaller T."/>
            <person name="Winckler T."/>
            <person name="Schaap P."/>
            <person name="Glockner G."/>
        </authorList>
    </citation>
    <scope>NUCLEOTIDE SEQUENCE [LARGE SCALE GENOMIC DNA]</scope>
    <source>
        <strain evidence="3 4">Jena</strain>
    </source>
</reference>
<dbReference type="STRING" id="1890364.A0A2P6NE45"/>
<proteinExistence type="predicted"/>
<dbReference type="PROSITE" id="PS50234">
    <property type="entry name" value="VWFA"/>
    <property type="match status" value="1"/>
</dbReference>
<gene>
    <name evidence="3" type="ORF">PROFUN_06232</name>
</gene>
<dbReference type="Gene3D" id="3.40.50.410">
    <property type="entry name" value="von Willebrand factor, type A domain"/>
    <property type="match status" value="1"/>
</dbReference>
<dbReference type="InParanoid" id="A0A2P6NE45"/>
<keyword evidence="1" id="KW-0472">Membrane</keyword>
<dbReference type="SMART" id="SM00327">
    <property type="entry name" value="VWA"/>
    <property type="match status" value="1"/>
</dbReference>
<dbReference type="PANTHER" id="PTHR22588">
    <property type="entry name" value="VWFA DOMAIN-CONTAINING PROTEIN"/>
    <property type="match status" value="1"/>
</dbReference>
<organism evidence="3 4">
    <name type="scientific">Planoprotostelium fungivorum</name>
    <dbReference type="NCBI Taxonomy" id="1890364"/>
    <lineage>
        <taxon>Eukaryota</taxon>
        <taxon>Amoebozoa</taxon>
        <taxon>Evosea</taxon>
        <taxon>Variosea</taxon>
        <taxon>Cavosteliida</taxon>
        <taxon>Cavosteliaceae</taxon>
        <taxon>Planoprotostelium</taxon>
    </lineage>
</organism>
<dbReference type="Pfam" id="PF00092">
    <property type="entry name" value="VWA"/>
    <property type="match status" value="1"/>
</dbReference>
<accession>A0A2P6NE45</accession>
<dbReference type="OrthoDB" id="34596at2759"/>
<dbReference type="EMBL" id="MDYQ01000107">
    <property type="protein sequence ID" value="PRP82220.1"/>
    <property type="molecule type" value="Genomic_DNA"/>
</dbReference>
<dbReference type="InterPro" id="IPR002035">
    <property type="entry name" value="VWF_A"/>
</dbReference>
<feature type="transmembrane region" description="Helical" evidence="1">
    <location>
        <begin position="758"/>
        <end position="784"/>
    </location>
</feature>
<dbReference type="Pfam" id="PF00526">
    <property type="entry name" value="Dicty_CTDC"/>
    <property type="match status" value="3"/>
</dbReference>
<name>A0A2P6NE45_9EUKA</name>
<evidence type="ECO:0000259" key="2">
    <source>
        <dbReference type="PROSITE" id="PS50234"/>
    </source>
</evidence>
<feature type="domain" description="VWFA" evidence="2">
    <location>
        <begin position="220"/>
        <end position="428"/>
    </location>
</feature>
<evidence type="ECO:0000256" key="1">
    <source>
        <dbReference type="SAM" id="Phobius"/>
    </source>
</evidence>
<dbReference type="InterPro" id="IPR036465">
    <property type="entry name" value="vWFA_dom_sf"/>
</dbReference>
<dbReference type="Proteomes" id="UP000241769">
    <property type="component" value="Unassembled WGS sequence"/>
</dbReference>
<dbReference type="SUPFAM" id="SSF53300">
    <property type="entry name" value="vWA-like"/>
    <property type="match status" value="1"/>
</dbReference>
<dbReference type="AlphaFoldDB" id="A0A2P6NE45"/>
<evidence type="ECO:0000313" key="3">
    <source>
        <dbReference type="EMBL" id="PRP82220.1"/>
    </source>
</evidence>
<dbReference type="CDD" id="cd00198">
    <property type="entry name" value="vWFA"/>
    <property type="match status" value="1"/>
</dbReference>
<comment type="caution">
    <text evidence="3">The sequence shown here is derived from an EMBL/GenBank/DDBJ whole genome shotgun (WGS) entry which is preliminary data.</text>
</comment>
<keyword evidence="1" id="KW-1133">Transmembrane helix</keyword>
<protein>
    <recommendedName>
        <fullName evidence="2">VWFA domain-containing protein</fullName>
    </recommendedName>
</protein>
<evidence type="ECO:0000313" key="4">
    <source>
        <dbReference type="Proteomes" id="UP000241769"/>
    </source>
</evidence>
<keyword evidence="4" id="KW-1185">Reference proteome</keyword>
<dbReference type="InterPro" id="IPR001673">
    <property type="entry name" value="S_mold_repeat"/>
</dbReference>
<keyword evidence="1" id="KW-0812">Transmembrane</keyword>
<sequence>MANEHLHLRRNGFYGGDAFRYKFAIEPKGDESEEIFLVNEPHSRAFADVLVFALLLLASAASDTVTEFTARFTYSDPTISGTLSGSIQWSSVQQRQRLDYDQGGVITIIDRQNTPSGQPANVQYKKCSACEATAYTIPLYQFTSSGFSTTNNKDYTYSGSTTYSTYVTKLTVSGNYVATATLNNGAVFTFSSQTTGVDTNALSAFSTWSCPTTTCDQPADVILAIDMSGSIDDTMWGNILSFGNQFANSFKFGYNLGRMGLVWFGNDAYTKTFQPDGRTPGLLSDKTSFINAVNQTRPKVSESSCIGCGIKASLNMFSQNKRAGVPQILLILSDGQNNVPNVQRGCWRWENGNNCYGSGGRSDGSGINWLDQITPMQNLYPPNGQLTVFGIGVGNSDMREDFMTQMSSPNSYLKVGNYKDLANSVQKITTFTCPATTTSNCNCKGGFCGCKGACICPTCSNTTCTYSTCTNPAFGCNAAQDLTPLCPGDLCNTAYCNPSTGCATQAVTCGKKQCQKGTCTDGKLGCQYMDDLAGSCPAKAGFSQGCTSCNPTVPDSNKCSYNATCACATFTPNLVGVCQQDTCDPLTGAHVTKPKNCDDGNPCTVDTCDATNGTCIHTPYVCNDNNFCTHDSCNSTQTAGNQCVYEPFTDCPDDKDACTIDKCNNDLGGCTYPAVTCSTVNNTVCDNTTCNSVDGCVTAPIDCYQVGNFSQLVGNCHTLQCNLTVGCFLAVVEGGTTDACGYCSGDAGSVNCKLTPAVIAGITAGAIAGIAVGGAAGAAILGFAGKKGFDYFTSGAAAAGGVQNNPMYVPGSGGGANPMFEGASA</sequence>
<dbReference type="InterPro" id="IPR052229">
    <property type="entry name" value="Collagen-VI/PIF"/>
</dbReference>
<dbReference type="PANTHER" id="PTHR22588:SF3">
    <property type="entry name" value="VWFA DOMAIN-CONTAINING PROTEIN"/>
    <property type="match status" value="1"/>
</dbReference>